<sequence>MLDSVVSGEERSIAQVPKRKMTYRGRRGTRSSGGGNESMMRVDFGGVAQQKSCTPVDAEAPTKKACRVSEGDKSEPGEGIVVEEEGIGERGGGADSPDSVSIHRGWPSPVRVSGSLGYSFPSLPPLLVDTKSRNTLPTSRLSRPSKLTSGSALPRPSGLASRRTTTTTASVTDFAIRQTLNAREAKEVEEQLLCTSACEVEDLPPPQITLPTGATVTQENDRAPVVQPIHLPEDLSLSNSRLYQSMLETALMPPPAPPLKHRRGMFKGQAEPQTPSTAPVSSSLSNATTRRRSVQFAPVAEVMKQHPEGQWNRLSVAITEPCNLSPIPRVRESSDDDSSVDDSHCQNISILQASDTSDAEPRGRSRSRTSLPESSGPSVHETSGPSVRETRQSCEIDVDVDVESHWLPPADDGKEYDMSALRGVVRQGIMGWVEPEDPIFIPLRRSSQPQPPSESGVRRSSRIRIRPPRSSYERVYYGPRVNPKTGLPEIVPLGYLRYPDEAEARRRRRFLQRQRLRQHKPEAKAKLQRATKLRILAAKRRLLEGQGQGSPTKTVGLEDRLESDVVFVKDGTTSLPIGRLVHPEGPSDLPVVFETAGEAKAHLLGGVIQDYTVCEIAPGAGLPNVGPFEQSCHDITNVVSRKQKSRGLHFDAEANNLFTLNQPTSDQLKSDTVVFAVQIGTYAIPLSKPCSVLVPRGIPYKFVNSTSCTLSLIRLRFLPSDQ</sequence>
<dbReference type="AlphaFoldDB" id="A0A5K3FIJ3"/>
<feature type="region of interest" description="Disordered" evidence="1">
    <location>
        <begin position="442"/>
        <end position="465"/>
    </location>
</feature>
<feature type="compositionally biased region" description="Basic and acidic residues" evidence="1">
    <location>
        <begin position="67"/>
        <end position="76"/>
    </location>
</feature>
<reference evidence="2" key="1">
    <citation type="submission" date="2019-11" db="UniProtKB">
        <authorList>
            <consortium name="WormBaseParasite"/>
        </authorList>
    </citation>
    <scope>IDENTIFICATION</scope>
</reference>
<name>A0A5K3FIJ3_MESCO</name>
<protein>
    <submittedName>
        <fullName evidence="2">RING-type domain-containing protein</fullName>
    </submittedName>
</protein>
<feature type="compositionally biased region" description="Polar residues" evidence="1">
    <location>
        <begin position="368"/>
        <end position="385"/>
    </location>
</feature>
<feature type="compositionally biased region" description="Polar residues" evidence="1">
    <location>
        <begin position="345"/>
        <end position="356"/>
    </location>
</feature>
<feature type="compositionally biased region" description="Polar residues" evidence="1">
    <location>
        <begin position="133"/>
        <end position="151"/>
    </location>
</feature>
<feature type="region of interest" description="Disordered" evidence="1">
    <location>
        <begin position="123"/>
        <end position="166"/>
    </location>
</feature>
<feature type="compositionally biased region" description="Basic residues" evidence="1">
    <location>
        <begin position="17"/>
        <end position="29"/>
    </location>
</feature>
<feature type="region of interest" description="Disordered" evidence="1">
    <location>
        <begin position="52"/>
        <end position="106"/>
    </location>
</feature>
<feature type="compositionally biased region" description="Polar residues" evidence="1">
    <location>
        <begin position="271"/>
        <end position="288"/>
    </location>
</feature>
<accession>A0A5K3FIJ3</accession>
<organism evidence="2">
    <name type="scientific">Mesocestoides corti</name>
    <name type="common">Flatworm</name>
    <dbReference type="NCBI Taxonomy" id="53468"/>
    <lineage>
        <taxon>Eukaryota</taxon>
        <taxon>Metazoa</taxon>
        <taxon>Spiralia</taxon>
        <taxon>Lophotrochozoa</taxon>
        <taxon>Platyhelminthes</taxon>
        <taxon>Cestoda</taxon>
        <taxon>Eucestoda</taxon>
        <taxon>Cyclophyllidea</taxon>
        <taxon>Mesocestoididae</taxon>
        <taxon>Mesocestoides</taxon>
    </lineage>
</organism>
<feature type="region of interest" description="Disordered" evidence="1">
    <location>
        <begin position="252"/>
        <end position="292"/>
    </location>
</feature>
<evidence type="ECO:0000256" key="1">
    <source>
        <dbReference type="SAM" id="MobiDB-lite"/>
    </source>
</evidence>
<evidence type="ECO:0000313" key="2">
    <source>
        <dbReference type="WBParaSite" id="MCU_007669-RA"/>
    </source>
</evidence>
<dbReference type="WBParaSite" id="MCU_007669-RA">
    <property type="protein sequence ID" value="MCU_007669-RA"/>
    <property type="gene ID" value="MCU_007669"/>
</dbReference>
<proteinExistence type="predicted"/>
<feature type="region of interest" description="Disordered" evidence="1">
    <location>
        <begin position="1"/>
        <end position="40"/>
    </location>
</feature>
<feature type="region of interest" description="Disordered" evidence="1">
    <location>
        <begin position="325"/>
        <end position="390"/>
    </location>
</feature>